<organism evidence="1 2">
    <name type="scientific">Verticillium longisporum</name>
    <name type="common">Verticillium dahliae var. longisporum</name>
    <dbReference type="NCBI Taxonomy" id="100787"/>
    <lineage>
        <taxon>Eukaryota</taxon>
        <taxon>Fungi</taxon>
        <taxon>Dikarya</taxon>
        <taxon>Ascomycota</taxon>
        <taxon>Pezizomycotina</taxon>
        <taxon>Sordariomycetes</taxon>
        <taxon>Hypocreomycetidae</taxon>
        <taxon>Glomerellales</taxon>
        <taxon>Plectosphaerellaceae</taxon>
        <taxon>Verticillium</taxon>
    </lineage>
</organism>
<feature type="non-terminal residue" evidence="1">
    <location>
        <position position="1"/>
    </location>
</feature>
<evidence type="ECO:0000313" key="1">
    <source>
        <dbReference type="EMBL" id="CRK35195.1"/>
    </source>
</evidence>
<protein>
    <submittedName>
        <fullName evidence="1">Uncharacterized protein</fullName>
    </submittedName>
</protein>
<keyword evidence="2" id="KW-1185">Reference proteome</keyword>
<dbReference type="EMBL" id="CVQH01023433">
    <property type="protein sequence ID" value="CRK35195.1"/>
    <property type="molecule type" value="Genomic_DNA"/>
</dbReference>
<dbReference type="AlphaFoldDB" id="A0A0G4MM66"/>
<gene>
    <name evidence="1" type="ORF">BN1708_019719</name>
</gene>
<name>A0A0G4MM66_VERLO</name>
<evidence type="ECO:0000313" key="2">
    <source>
        <dbReference type="Proteomes" id="UP000044602"/>
    </source>
</evidence>
<dbReference type="Proteomes" id="UP000044602">
    <property type="component" value="Unassembled WGS sequence"/>
</dbReference>
<accession>A0A0G4MM66</accession>
<reference evidence="1 2" key="1">
    <citation type="submission" date="2015-05" db="EMBL/GenBank/DDBJ databases">
        <authorList>
            <person name="Wang D.B."/>
            <person name="Wang M."/>
        </authorList>
    </citation>
    <scope>NUCLEOTIDE SEQUENCE [LARGE SCALE GENOMIC DNA]</scope>
    <source>
        <strain evidence="1">VL1</strain>
    </source>
</reference>
<sequence>IPTYRQGRHRCHSRRSQK</sequence>
<proteinExistence type="predicted"/>